<proteinExistence type="predicted"/>
<evidence type="ECO:0000313" key="2">
    <source>
        <dbReference type="Proteomes" id="UP000292543"/>
    </source>
</evidence>
<organism evidence="1 2">
    <name type="scientific">Mycobacterium phage Veracruz</name>
    <dbReference type="NCBI Taxonomy" id="2530154"/>
    <lineage>
        <taxon>Viruses</taxon>
        <taxon>Duplodnaviria</taxon>
        <taxon>Heunggongvirae</taxon>
        <taxon>Uroviricota</taxon>
        <taxon>Caudoviricetes</taxon>
        <taxon>Veracruzvirus</taxon>
        <taxon>Veracruzvirus veracruz</taxon>
    </lineage>
</organism>
<reference evidence="1 2" key="1">
    <citation type="submission" date="2019-02" db="EMBL/GenBank/DDBJ databases">
        <authorList>
            <person name="Martinez-Pineda D."/>
            <person name="Wolyniak M.J."/>
            <person name="Kistler A."/>
            <person name="Garlena R.A."/>
            <person name="Russell D.A."/>
            <person name="Pope W.H."/>
            <person name="Jacobs-Sera D."/>
            <person name="Hatfull G.F."/>
        </authorList>
    </citation>
    <scope>NUCLEOTIDE SEQUENCE [LARGE SCALE GENOMIC DNA]</scope>
</reference>
<dbReference type="GeneID" id="64868172"/>
<dbReference type="KEGG" id="vg:64868172"/>
<evidence type="ECO:0000313" key="1">
    <source>
        <dbReference type="EMBL" id="QBI96924.1"/>
    </source>
</evidence>
<name>A0A481VSN5_9CAUD</name>
<gene>
    <name evidence="1" type="primary">39</name>
    <name evidence="1" type="ORF">SEA_VERACRUZ_39</name>
</gene>
<accession>A0A481VSN5</accession>
<sequence length="142" mass="16005">MEDRDFFDLLHQQWAKTTGAENTFWAVEEDTEHYAAGPGTYNVWSVSAEASKDPDAVDGRKFVASFEREEDADFIAAVHGCLPDLTRRLHMALDEADRADYDRDSRECRLAELELENAELRAKVEVDPADISRQDALGLLDG</sequence>
<keyword evidence="2" id="KW-1185">Reference proteome</keyword>
<protein>
    <submittedName>
        <fullName evidence="1">Uncharacterized protein</fullName>
    </submittedName>
</protein>
<dbReference type="EMBL" id="MK524496">
    <property type="protein sequence ID" value="QBI96924.1"/>
    <property type="molecule type" value="Genomic_DNA"/>
</dbReference>
<dbReference type="RefSeq" id="YP_010060315.1">
    <property type="nucleotide sequence ID" value="NC_054770.1"/>
</dbReference>
<dbReference type="Proteomes" id="UP000292543">
    <property type="component" value="Segment"/>
</dbReference>